<feature type="transmembrane region" description="Helical" evidence="5">
    <location>
        <begin position="436"/>
        <end position="458"/>
    </location>
</feature>
<dbReference type="Gene3D" id="1.20.1250.20">
    <property type="entry name" value="MFS general substrate transporter like domains"/>
    <property type="match status" value="1"/>
</dbReference>
<dbReference type="GO" id="GO:0005886">
    <property type="term" value="C:plasma membrane"/>
    <property type="evidence" value="ECO:0007669"/>
    <property type="project" value="TreeGrafter"/>
</dbReference>
<feature type="transmembrane region" description="Helical" evidence="5">
    <location>
        <begin position="345"/>
        <end position="364"/>
    </location>
</feature>
<comment type="caution">
    <text evidence="7">The sequence shown here is derived from an EMBL/GenBank/DDBJ whole genome shotgun (WGS) entry which is preliminary data.</text>
</comment>
<gene>
    <name evidence="7" type="ORF">CSOL1703_00016596</name>
</gene>
<feature type="transmembrane region" description="Helical" evidence="5">
    <location>
        <begin position="127"/>
        <end position="149"/>
    </location>
</feature>
<comment type="subcellular location">
    <subcellularLocation>
        <location evidence="1">Membrane</location>
        <topology evidence="1">Multi-pass membrane protein</topology>
    </subcellularLocation>
</comment>
<keyword evidence="8" id="KW-1185">Reference proteome</keyword>
<dbReference type="SUPFAM" id="SSF103473">
    <property type="entry name" value="MFS general substrate transporter"/>
    <property type="match status" value="1"/>
</dbReference>
<reference evidence="7 8" key="2">
    <citation type="submission" date="2021-10" db="EMBL/GenBank/DDBJ databases">
        <authorList>
            <person name="Piombo E."/>
        </authorList>
    </citation>
    <scope>NUCLEOTIDE SEQUENCE [LARGE SCALE GENOMIC DNA]</scope>
</reference>
<dbReference type="Proteomes" id="UP000775872">
    <property type="component" value="Unassembled WGS sequence"/>
</dbReference>
<feature type="transmembrane region" description="Helical" evidence="5">
    <location>
        <begin position="303"/>
        <end position="324"/>
    </location>
</feature>
<sequence>MMATRTENSVWLDAAVLLPDEKIPVKFSRTKKLLVAAAGLVSISNSALASSLPSGAASEIAKDFKITNPLYPVLLNSLFMIGFAIGPLVFGPLSEHIGRRLVIIGTYVGYMIFTICCAVSPSFSALIFFRFLCGVAASSPNVVVGPIYADIFDIPEERGNAVSIYGCVTAMMPPFGPIISGYVVAKYSWRLSFWIALGISGVFLPLILWLPETYIHFIRRQHMKRNNIELAVINDPYGKQQPSLREELKVVFSRPFIMIVKEPVVLFTALYLALIYATLYLFFQSYFIIYQGVYGLSAGEVGLTFLPVSGGSLAALFISLWYTSYHRRLMLSGADWAMKIEYRRLPLACFGGPLIIISLFWLGWTSFPWIHPAVPAMSGFLFGAGYIIIFMSLLNYVTDAYREFSASAQAAMSTLRSITAVCLPLAAPQMYGNLGIQWACSLLGFITLILAIIPFAFIKYGEKLRKKSPFCQQLAT</sequence>
<dbReference type="EMBL" id="CABFOC020000050">
    <property type="protein sequence ID" value="CAH0054531.1"/>
    <property type="molecule type" value="Genomic_DNA"/>
</dbReference>
<feature type="domain" description="Major facilitator superfamily (MFS) profile" evidence="6">
    <location>
        <begin position="31"/>
        <end position="462"/>
    </location>
</feature>
<feature type="transmembrane region" description="Helical" evidence="5">
    <location>
        <begin position="410"/>
        <end position="430"/>
    </location>
</feature>
<organism evidence="7 8">
    <name type="scientific">Clonostachys solani</name>
    <dbReference type="NCBI Taxonomy" id="160281"/>
    <lineage>
        <taxon>Eukaryota</taxon>
        <taxon>Fungi</taxon>
        <taxon>Dikarya</taxon>
        <taxon>Ascomycota</taxon>
        <taxon>Pezizomycotina</taxon>
        <taxon>Sordariomycetes</taxon>
        <taxon>Hypocreomycetidae</taxon>
        <taxon>Hypocreales</taxon>
        <taxon>Bionectriaceae</taxon>
        <taxon>Clonostachys</taxon>
    </lineage>
</organism>
<evidence type="ECO:0000256" key="1">
    <source>
        <dbReference type="ARBA" id="ARBA00004141"/>
    </source>
</evidence>
<proteinExistence type="predicted"/>
<evidence type="ECO:0000256" key="3">
    <source>
        <dbReference type="ARBA" id="ARBA00022989"/>
    </source>
</evidence>
<feature type="transmembrane region" description="Helical" evidence="5">
    <location>
        <begin position="101"/>
        <end position="121"/>
    </location>
</feature>
<evidence type="ECO:0000256" key="5">
    <source>
        <dbReference type="SAM" id="Phobius"/>
    </source>
</evidence>
<keyword evidence="3 5" id="KW-1133">Transmembrane helix</keyword>
<feature type="transmembrane region" description="Helical" evidence="5">
    <location>
        <begin position="376"/>
        <end position="398"/>
    </location>
</feature>
<dbReference type="PROSITE" id="PS50850">
    <property type="entry name" value="MFS"/>
    <property type="match status" value="1"/>
</dbReference>
<evidence type="ECO:0000313" key="8">
    <source>
        <dbReference type="Proteomes" id="UP000775872"/>
    </source>
</evidence>
<dbReference type="OrthoDB" id="5141738at2759"/>
<dbReference type="PANTHER" id="PTHR23502">
    <property type="entry name" value="MAJOR FACILITATOR SUPERFAMILY"/>
    <property type="match status" value="1"/>
</dbReference>
<dbReference type="GO" id="GO:0022857">
    <property type="term" value="F:transmembrane transporter activity"/>
    <property type="evidence" value="ECO:0007669"/>
    <property type="project" value="InterPro"/>
</dbReference>
<dbReference type="PANTHER" id="PTHR23502:SF74">
    <property type="entry name" value="MAJOR FACILITATOR SUPERFAMILY (MFS) PROFILE DOMAIN-CONTAINING PROTEIN"/>
    <property type="match status" value="1"/>
</dbReference>
<keyword evidence="4 5" id="KW-0472">Membrane</keyword>
<accession>A0A9P0EKA0</accession>
<evidence type="ECO:0000256" key="4">
    <source>
        <dbReference type="ARBA" id="ARBA00023136"/>
    </source>
</evidence>
<dbReference type="Pfam" id="PF07690">
    <property type="entry name" value="MFS_1"/>
    <property type="match status" value="1"/>
</dbReference>
<feature type="transmembrane region" description="Helical" evidence="5">
    <location>
        <begin position="264"/>
        <end position="283"/>
    </location>
</feature>
<feature type="transmembrane region" description="Helical" evidence="5">
    <location>
        <begin position="161"/>
        <end position="185"/>
    </location>
</feature>
<keyword evidence="2 5" id="KW-0812">Transmembrane</keyword>
<dbReference type="CDD" id="cd17323">
    <property type="entry name" value="MFS_Tpo1_MDR_like"/>
    <property type="match status" value="1"/>
</dbReference>
<name>A0A9P0EKA0_9HYPO</name>
<evidence type="ECO:0000256" key="2">
    <source>
        <dbReference type="ARBA" id="ARBA00022692"/>
    </source>
</evidence>
<dbReference type="AlphaFoldDB" id="A0A9P0EKA0"/>
<dbReference type="InterPro" id="IPR011701">
    <property type="entry name" value="MFS"/>
</dbReference>
<evidence type="ECO:0000313" key="7">
    <source>
        <dbReference type="EMBL" id="CAH0054531.1"/>
    </source>
</evidence>
<protein>
    <recommendedName>
        <fullName evidence="6">Major facilitator superfamily (MFS) profile domain-containing protein</fullName>
    </recommendedName>
</protein>
<reference evidence="8" key="1">
    <citation type="submission" date="2019-06" db="EMBL/GenBank/DDBJ databases">
        <authorList>
            <person name="Broberg M."/>
        </authorList>
    </citation>
    <scope>NUCLEOTIDE SEQUENCE [LARGE SCALE GENOMIC DNA]</scope>
</reference>
<evidence type="ECO:0000259" key="6">
    <source>
        <dbReference type="PROSITE" id="PS50850"/>
    </source>
</evidence>
<feature type="transmembrane region" description="Helical" evidence="5">
    <location>
        <begin position="73"/>
        <end position="94"/>
    </location>
</feature>
<dbReference type="InterPro" id="IPR036259">
    <property type="entry name" value="MFS_trans_sf"/>
</dbReference>
<feature type="transmembrane region" description="Helical" evidence="5">
    <location>
        <begin position="191"/>
        <end position="210"/>
    </location>
</feature>
<dbReference type="InterPro" id="IPR020846">
    <property type="entry name" value="MFS_dom"/>
</dbReference>